<dbReference type="InterPro" id="IPR050245">
    <property type="entry name" value="PrsA_foldase"/>
</dbReference>
<keyword evidence="1" id="KW-0472">Membrane</keyword>
<accession>A0A382JFK6</accession>
<dbReference type="PANTHER" id="PTHR47245">
    <property type="entry name" value="PEPTIDYLPROLYL ISOMERASE"/>
    <property type="match status" value="1"/>
</dbReference>
<feature type="domain" description="PpiC" evidence="2">
    <location>
        <begin position="108"/>
        <end position="230"/>
    </location>
</feature>
<dbReference type="PANTHER" id="PTHR47245:SF2">
    <property type="entry name" value="PEPTIDYL-PROLYL CIS-TRANS ISOMERASE HP_0175-RELATED"/>
    <property type="match status" value="1"/>
</dbReference>
<evidence type="ECO:0000313" key="3">
    <source>
        <dbReference type="EMBL" id="SVC09471.1"/>
    </source>
</evidence>
<dbReference type="Gene3D" id="1.10.4030.10">
    <property type="entry name" value="Porin chaperone SurA, peptide-binding domain"/>
    <property type="match status" value="1"/>
</dbReference>
<evidence type="ECO:0000256" key="1">
    <source>
        <dbReference type="SAM" id="Phobius"/>
    </source>
</evidence>
<protein>
    <recommendedName>
        <fullName evidence="2">PpiC domain-containing protein</fullName>
    </recommendedName>
</protein>
<reference evidence="3" key="1">
    <citation type="submission" date="2018-05" db="EMBL/GenBank/DDBJ databases">
        <authorList>
            <person name="Lanie J.A."/>
            <person name="Ng W.-L."/>
            <person name="Kazmierczak K.M."/>
            <person name="Andrzejewski T.M."/>
            <person name="Davidsen T.M."/>
            <person name="Wayne K.J."/>
            <person name="Tettelin H."/>
            <person name="Glass J.I."/>
            <person name="Rusch D."/>
            <person name="Podicherti R."/>
            <person name="Tsui H.-C.T."/>
            <person name="Winkler M.E."/>
        </authorList>
    </citation>
    <scope>NUCLEOTIDE SEQUENCE</scope>
</reference>
<keyword evidence="1" id="KW-0812">Transmembrane</keyword>
<keyword evidence="1" id="KW-1133">Transmembrane helix</keyword>
<dbReference type="AlphaFoldDB" id="A0A382JFK6"/>
<dbReference type="GO" id="GO:0003755">
    <property type="term" value="F:peptidyl-prolyl cis-trans isomerase activity"/>
    <property type="evidence" value="ECO:0007669"/>
    <property type="project" value="InterPro"/>
</dbReference>
<sequence length="259" mass="30343">MRKRIVIFLIVGFLIYLIDVFLNPDEDNKDIYISDQELTSLITAWKSQVGRDPTDEEIVKIINNLVEEEILYREALLLGLDKEDRIIKRRLAQKITFLKQETFPENPNQEVLRQFYDANKEKYFIKPSYSFTHLFFAKETDSEARSIQALNDLLADKKSIDSDPYLLGKNFTEKTLEEIARNFGNNFIVAFDGMEPNKWSGPFESSFGHHLVLLRNYQDGFYPSFNAIRDQILSDYLALNKENAVNQYINNVKSEYRII</sequence>
<dbReference type="Gene3D" id="3.10.50.40">
    <property type="match status" value="1"/>
</dbReference>
<organism evidence="3">
    <name type="scientific">marine metagenome</name>
    <dbReference type="NCBI Taxonomy" id="408172"/>
    <lineage>
        <taxon>unclassified sequences</taxon>
        <taxon>metagenomes</taxon>
        <taxon>ecological metagenomes</taxon>
    </lineage>
</organism>
<dbReference type="InterPro" id="IPR046357">
    <property type="entry name" value="PPIase_dom_sf"/>
</dbReference>
<feature type="non-terminal residue" evidence="3">
    <location>
        <position position="259"/>
    </location>
</feature>
<gene>
    <name evidence="3" type="ORF">METZ01_LOCUS262325</name>
</gene>
<dbReference type="Pfam" id="PF13145">
    <property type="entry name" value="Rotamase_2"/>
    <property type="match status" value="1"/>
</dbReference>
<proteinExistence type="predicted"/>
<dbReference type="EMBL" id="UINC01073240">
    <property type="protein sequence ID" value="SVC09471.1"/>
    <property type="molecule type" value="Genomic_DNA"/>
</dbReference>
<evidence type="ECO:0000259" key="2">
    <source>
        <dbReference type="Pfam" id="PF13145"/>
    </source>
</evidence>
<name>A0A382JFK6_9ZZZZ</name>
<dbReference type="InterPro" id="IPR000297">
    <property type="entry name" value="PPIase_PpiC"/>
</dbReference>
<feature type="transmembrane region" description="Helical" evidence="1">
    <location>
        <begin position="5"/>
        <end position="22"/>
    </location>
</feature>